<gene>
    <name evidence="8" type="ORF">ETSY2_05615</name>
</gene>
<dbReference type="SUPFAM" id="SSF82866">
    <property type="entry name" value="Multidrug efflux transporter AcrB transmembrane domain"/>
    <property type="match status" value="1"/>
</dbReference>
<feature type="domain" description="SSD" evidence="7">
    <location>
        <begin position="145"/>
        <end position="272"/>
    </location>
</feature>
<dbReference type="PANTHER" id="PTHR33406:SF12">
    <property type="entry name" value="BLR2997 PROTEIN"/>
    <property type="match status" value="1"/>
</dbReference>
<dbReference type="PROSITE" id="PS50156">
    <property type="entry name" value="SSD"/>
    <property type="match status" value="1"/>
</dbReference>
<keyword evidence="4 6" id="KW-1133">Transmembrane helix</keyword>
<dbReference type="Gene3D" id="1.20.1640.10">
    <property type="entry name" value="Multidrug efflux transporter AcrB transmembrane domain"/>
    <property type="match status" value="1"/>
</dbReference>
<dbReference type="Proteomes" id="UP000019140">
    <property type="component" value="Unassembled WGS sequence"/>
</dbReference>
<dbReference type="InterPro" id="IPR050545">
    <property type="entry name" value="Mycobact_MmpL"/>
</dbReference>
<name>W4ME03_9BACT</name>
<dbReference type="AlphaFoldDB" id="W4ME03"/>
<evidence type="ECO:0000256" key="3">
    <source>
        <dbReference type="ARBA" id="ARBA00022692"/>
    </source>
</evidence>
<feature type="transmembrane region" description="Helical" evidence="6">
    <location>
        <begin position="250"/>
        <end position="273"/>
    </location>
</feature>
<dbReference type="HOGENOM" id="CLU_515401_0_0_7"/>
<keyword evidence="9" id="KW-1185">Reference proteome</keyword>
<accession>W4ME03</accession>
<protein>
    <recommendedName>
        <fullName evidence="7">SSD domain-containing protein</fullName>
    </recommendedName>
</protein>
<keyword evidence="3 6" id="KW-0812">Transmembrane</keyword>
<organism evidence="8 9">
    <name type="scientific">Candidatus Entotheonella gemina</name>
    <dbReference type="NCBI Taxonomy" id="1429439"/>
    <lineage>
        <taxon>Bacteria</taxon>
        <taxon>Pseudomonadati</taxon>
        <taxon>Nitrospinota/Tectimicrobiota group</taxon>
        <taxon>Candidatus Tectimicrobiota</taxon>
        <taxon>Candidatus Entotheonellia</taxon>
        <taxon>Candidatus Entotheonellales</taxon>
        <taxon>Candidatus Entotheonellaceae</taxon>
        <taxon>Candidatus Entotheonella</taxon>
    </lineage>
</organism>
<dbReference type="GO" id="GO:0005886">
    <property type="term" value="C:plasma membrane"/>
    <property type="evidence" value="ECO:0007669"/>
    <property type="project" value="UniProtKB-SubCell"/>
</dbReference>
<evidence type="ECO:0000256" key="2">
    <source>
        <dbReference type="ARBA" id="ARBA00022475"/>
    </source>
</evidence>
<feature type="transmembrane region" description="Helical" evidence="6">
    <location>
        <begin position="491"/>
        <end position="509"/>
    </location>
</feature>
<reference evidence="8 9" key="1">
    <citation type="journal article" date="2014" name="Nature">
        <title>An environmental bacterial taxon with a large and distinct metabolic repertoire.</title>
        <authorList>
            <person name="Wilson M.C."/>
            <person name="Mori T."/>
            <person name="Ruckert C."/>
            <person name="Uria A.R."/>
            <person name="Helf M.J."/>
            <person name="Takada K."/>
            <person name="Gernert C."/>
            <person name="Steffens U.A."/>
            <person name="Heycke N."/>
            <person name="Schmitt S."/>
            <person name="Rinke C."/>
            <person name="Helfrich E.J."/>
            <person name="Brachmann A.O."/>
            <person name="Gurgui C."/>
            <person name="Wakimoto T."/>
            <person name="Kracht M."/>
            <person name="Crusemann M."/>
            <person name="Hentschel U."/>
            <person name="Abe I."/>
            <person name="Matsunaga S."/>
            <person name="Kalinowski J."/>
            <person name="Takeyama H."/>
            <person name="Piel J."/>
        </authorList>
    </citation>
    <scope>NUCLEOTIDE SEQUENCE [LARGE SCALE GENOMIC DNA]</scope>
    <source>
        <strain evidence="9">TSY2</strain>
    </source>
</reference>
<evidence type="ECO:0000313" key="8">
    <source>
        <dbReference type="EMBL" id="ETX08410.1"/>
    </source>
</evidence>
<feature type="transmembrane region" description="Helical" evidence="6">
    <location>
        <begin position="306"/>
        <end position="323"/>
    </location>
</feature>
<comment type="subcellular location">
    <subcellularLocation>
        <location evidence="1">Cell membrane</location>
        <topology evidence="1">Multi-pass membrane protein</topology>
    </subcellularLocation>
</comment>
<evidence type="ECO:0000256" key="5">
    <source>
        <dbReference type="ARBA" id="ARBA00023136"/>
    </source>
</evidence>
<evidence type="ECO:0000256" key="1">
    <source>
        <dbReference type="ARBA" id="ARBA00004651"/>
    </source>
</evidence>
<dbReference type="InterPro" id="IPR004869">
    <property type="entry name" value="MMPL_dom"/>
</dbReference>
<dbReference type="Pfam" id="PF03176">
    <property type="entry name" value="MMPL"/>
    <property type="match status" value="1"/>
</dbReference>
<keyword evidence="5 6" id="KW-0472">Membrane</keyword>
<evidence type="ECO:0000256" key="4">
    <source>
        <dbReference type="ARBA" id="ARBA00022989"/>
    </source>
</evidence>
<keyword evidence="2" id="KW-1003">Cell membrane</keyword>
<dbReference type="PANTHER" id="PTHR33406">
    <property type="entry name" value="MEMBRANE PROTEIN MJ1562-RELATED"/>
    <property type="match status" value="1"/>
</dbReference>
<sequence length="529" mass="57672">MSSVISLTTAPDLSRLNMTLFGLAAPPLIEEDQLTTARIAAIRANGTIIGTLLSADLRTAGILVTPESASSSSTFTFAERRAWLSHVRTIVAGHARHGYQTYVAGTPFERNDVDIYLKRDQQTAIPLVMIILLSVTYGLYRQLRLALIPMGCVALSLAWTMGLVGFIGLPLNVITSLLPPVLMVVSVSAAIHLLNAFLAARTAGMAHREAIDHAVRDIGTACGLTALTTMLGFFSLLVSPVPAVREFTLLAGLGVGMAFVITFTGVPIALLAAGAHISYWAEAQGPIERFLERSLRWVLSHRHRMLIYWVTLAIILLALPGLFRLTEGTDIIRTLKANAPLRVSTEFIDRHLTGVNALELIVGLPEAELQPAFIRRVLAFSQHLRALPQVTSVHSPWEGLQWIRPELLADDRQLRVIATLLPLSLPLDQWLNVNAHALRMSIRTRAMGSDRFLALARDVKGQAEAIGLPVQLTGTNYLLARMSRTLVFTQLRSLGLAIVLILGTMTLALRSWRLGALAAIPNLLPPLMI</sequence>
<proteinExistence type="predicted"/>
<evidence type="ECO:0000313" key="9">
    <source>
        <dbReference type="Proteomes" id="UP000019140"/>
    </source>
</evidence>
<feature type="transmembrane region" description="Helical" evidence="6">
    <location>
        <begin position="147"/>
        <end position="171"/>
    </location>
</feature>
<feature type="transmembrane region" description="Helical" evidence="6">
    <location>
        <begin position="123"/>
        <end position="140"/>
    </location>
</feature>
<evidence type="ECO:0000259" key="7">
    <source>
        <dbReference type="PROSITE" id="PS50156"/>
    </source>
</evidence>
<comment type="caution">
    <text evidence="8">The sequence shown here is derived from an EMBL/GenBank/DDBJ whole genome shotgun (WGS) entry which is preliminary data.</text>
</comment>
<feature type="non-terminal residue" evidence="8">
    <location>
        <position position="529"/>
    </location>
</feature>
<feature type="transmembrane region" description="Helical" evidence="6">
    <location>
        <begin position="218"/>
        <end position="238"/>
    </location>
</feature>
<dbReference type="EMBL" id="AZHX01000232">
    <property type="protein sequence ID" value="ETX08410.1"/>
    <property type="molecule type" value="Genomic_DNA"/>
</dbReference>
<evidence type="ECO:0000256" key="6">
    <source>
        <dbReference type="SAM" id="Phobius"/>
    </source>
</evidence>
<dbReference type="InterPro" id="IPR000731">
    <property type="entry name" value="SSD"/>
</dbReference>
<feature type="transmembrane region" description="Helical" evidence="6">
    <location>
        <begin position="177"/>
        <end position="198"/>
    </location>
</feature>